<accession>A0A5N6K2K6</accession>
<evidence type="ECO:0000313" key="3">
    <source>
        <dbReference type="Proteomes" id="UP000326757"/>
    </source>
</evidence>
<dbReference type="EMBL" id="VIGI01000009">
    <property type="protein sequence ID" value="KAB8296380.1"/>
    <property type="molecule type" value="Genomic_DNA"/>
</dbReference>
<name>A0A5N6K2K6_MONLA</name>
<feature type="region of interest" description="Disordered" evidence="1">
    <location>
        <begin position="133"/>
        <end position="152"/>
    </location>
</feature>
<dbReference type="OrthoDB" id="10584948at2759"/>
<sequence>MISSKLLDVTQPSQFLLFLQSTTRISRTTGVIAILASAEEEKLEIHFEHSTREVDIKNRNSTLELLPSLDPKKVVLSHLYPLQLYKSKRLDLRIFPKFKIPQSTTTYPLTISSGSHPPRRLDEHKLYLIKSQNPFDHPNHPTDLFVRQSQLS</sequence>
<dbReference type="AlphaFoldDB" id="A0A5N6K2K6"/>
<organism evidence="2 3">
    <name type="scientific">Monilinia laxa</name>
    <name type="common">Brown rot fungus</name>
    <name type="synonym">Sclerotinia laxa</name>
    <dbReference type="NCBI Taxonomy" id="61186"/>
    <lineage>
        <taxon>Eukaryota</taxon>
        <taxon>Fungi</taxon>
        <taxon>Dikarya</taxon>
        <taxon>Ascomycota</taxon>
        <taxon>Pezizomycotina</taxon>
        <taxon>Leotiomycetes</taxon>
        <taxon>Helotiales</taxon>
        <taxon>Sclerotiniaceae</taxon>
        <taxon>Monilinia</taxon>
    </lineage>
</organism>
<keyword evidence="3" id="KW-1185">Reference proteome</keyword>
<dbReference type="Proteomes" id="UP000326757">
    <property type="component" value="Unassembled WGS sequence"/>
</dbReference>
<evidence type="ECO:0000313" key="2">
    <source>
        <dbReference type="EMBL" id="KAB8296380.1"/>
    </source>
</evidence>
<comment type="caution">
    <text evidence="2">The sequence shown here is derived from an EMBL/GenBank/DDBJ whole genome shotgun (WGS) entry which is preliminary data.</text>
</comment>
<proteinExistence type="predicted"/>
<protein>
    <submittedName>
        <fullName evidence="2">Uncharacterized protein</fullName>
    </submittedName>
</protein>
<gene>
    <name evidence="2" type="ORF">EYC80_009132</name>
</gene>
<evidence type="ECO:0000256" key="1">
    <source>
        <dbReference type="SAM" id="MobiDB-lite"/>
    </source>
</evidence>
<reference evidence="2 3" key="1">
    <citation type="submission" date="2019-06" db="EMBL/GenBank/DDBJ databases">
        <title>Genome Sequence of the Brown Rot Fungal Pathogen Monilinia laxa.</title>
        <authorList>
            <person name="De Miccolis Angelini R.M."/>
            <person name="Landi L."/>
            <person name="Abate D."/>
            <person name="Pollastro S."/>
            <person name="Romanazzi G."/>
            <person name="Faretra F."/>
        </authorList>
    </citation>
    <scope>NUCLEOTIDE SEQUENCE [LARGE SCALE GENOMIC DNA]</scope>
    <source>
        <strain evidence="2 3">Mlax316</strain>
    </source>
</reference>